<proteinExistence type="inferred from homology"/>
<dbReference type="InterPro" id="IPR050378">
    <property type="entry name" value="Metallo-dep_Hydrolases_sf"/>
</dbReference>
<organism evidence="11 12">
    <name type="scientific">Anaeramoeba flamelloides</name>
    <dbReference type="NCBI Taxonomy" id="1746091"/>
    <lineage>
        <taxon>Eukaryota</taxon>
        <taxon>Metamonada</taxon>
        <taxon>Anaeramoebidae</taxon>
        <taxon>Anaeramoeba</taxon>
    </lineage>
</organism>
<dbReference type="Pfam" id="PF01979">
    <property type="entry name" value="Amidohydro_1"/>
    <property type="match status" value="1"/>
</dbReference>
<protein>
    <recommendedName>
        <fullName evidence="8">dihydropyrimidinase</fullName>
        <ecNumber evidence="8">3.5.2.2</ecNumber>
    </recommendedName>
</protein>
<dbReference type="PANTHER" id="PTHR11647:SF1">
    <property type="entry name" value="COLLAPSIN RESPONSE MEDIATOR PROTEIN"/>
    <property type="match status" value="1"/>
</dbReference>
<evidence type="ECO:0000256" key="9">
    <source>
        <dbReference type="PIRSR" id="PIRSR611778-50"/>
    </source>
</evidence>
<evidence type="ECO:0000256" key="3">
    <source>
        <dbReference type="ARBA" id="ARBA00011881"/>
    </source>
</evidence>
<dbReference type="EMBL" id="JANTQA010000070">
    <property type="protein sequence ID" value="KAJ3426252.1"/>
    <property type="molecule type" value="Genomic_DNA"/>
</dbReference>
<comment type="caution">
    <text evidence="11">The sequence shown here is derived from an EMBL/GenBank/DDBJ whole genome shotgun (WGS) entry which is preliminary data.</text>
</comment>
<dbReference type="AlphaFoldDB" id="A0AAV7Y8X8"/>
<comment type="cofactor">
    <cofactor evidence="1">
        <name>Zn(2+)</name>
        <dbReference type="ChEBI" id="CHEBI:29105"/>
    </cofactor>
</comment>
<evidence type="ECO:0000313" key="11">
    <source>
        <dbReference type="EMBL" id="KAJ3426252.1"/>
    </source>
</evidence>
<dbReference type="Proteomes" id="UP001146793">
    <property type="component" value="Unassembled WGS sequence"/>
</dbReference>
<dbReference type="Gene3D" id="2.30.40.10">
    <property type="entry name" value="Urease, subunit C, domain 1"/>
    <property type="match status" value="1"/>
</dbReference>
<evidence type="ECO:0000256" key="2">
    <source>
        <dbReference type="ARBA" id="ARBA00008829"/>
    </source>
</evidence>
<comment type="similarity">
    <text evidence="2">Belongs to the metallo-dependent hydrolases superfamily. Hydantoinase/dihydropyrimidinase family.</text>
</comment>
<dbReference type="SUPFAM" id="SSF51556">
    <property type="entry name" value="Metallo-dependent hydrolases"/>
    <property type="match status" value="1"/>
</dbReference>
<dbReference type="GO" id="GO:0004157">
    <property type="term" value="F:dihydropyrimidinase activity"/>
    <property type="evidence" value="ECO:0007669"/>
    <property type="project" value="UniProtKB-EC"/>
</dbReference>
<feature type="domain" description="Amidohydrolase-related" evidence="10">
    <location>
        <begin position="50"/>
        <end position="438"/>
    </location>
</feature>
<dbReference type="InterPro" id="IPR032466">
    <property type="entry name" value="Metal_Hydrolase"/>
</dbReference>
<dbReference type="CDD" id="cd01314">
    <property type="entry name" value="D-HYD"/>
    <property type="match status" value="1"/>
</dbReference>
<accession>A0AAV7Y8X8</accession>
<evidence type="ECO:0000256" key="1">
    <source>
        <dbReference type="ARBA" id="ARBA00001947"/>
    </source>
</evidence>
<dbReference type="Gene3D" id="3.20.20.140">
    <property type="entry name" value="Metal-dependent hydrolases"/>
    <property type="match status" value="1"/>
</dbReference>
<dbReference type="GO" id="GO:0005829">
    <property type="term" value="C:cytosol"/>
    <property type="evidence" value="ECO:0007669"/>
    <property type="project" value="TreeGrafter"/>
</dbReference>
<dbReference type="GO" id="GO:0006208">
    <property type="term" value="P:pyrimidine nucleobase catabolic process"/>
    <property type="evidence" value="ECO:0007669"/>
    <property type="project" value="TreeGrafter"/>
</dbReference>
<dbReference type="InterPro" id="IPR011059">
    <property type="entry name" value="Metal-dep_hydrolase_composite"/>
</dbReference>
<evidence type="ECO:0000256" key="8">
    <source>
        <dbReference type="ARBA" id="ARBA00039113"/>
    </source>
</evidence>
<feature type="modified residue" description="N6-carboxylysine" evidence="9">
    <location>
        <position position="151"/>
    </location>
</feature>
<dbReference type="FunFam" id="3.20.20.140:FF:000001">
    <property type="entry name" value="Dihydropyrimidinase like 3"/>
    <property type="match status" value="1"/>
</dbReference>
<gene>
    <name evidence="11" type="ORF">M0812_28704</name>
</gene>
<dbReference type="SUPFAM" id="SSF51338">
    <property type="entry name" value="Composite domain of metallo-dependent hydrolases"/>
    <property type="match status" value="2"/>
</dbReference>
<comment type="subunit">
    <text evidence="3">Homotetramer.</text>
</comment>
<keyword evidence="5" id="KW-0378">Hydrolase</keyword>
<evidence type="ECO:0000259" key="10">
    <source>
        <dbReference type="Pfam" id="PF01979"/>
    </source>
</evidence>
<dbReference type="InterPro" id="IPR006680">
    <property type="entry name" value="Amidohydro-rel"/>
</dbReference>
<dbReference type="NCBIfam" id="TIGR02033">
    <property type="entry name" value="D-hydantoinase"/>
    <property type="match status" value="1"/>
</dbReference>
<dbReference type="EC" id="3.5.2.2" evidence="8"/>
<dbReference type="GO" id="GO:0046872">
    <property type="term" value="F:metal ion binding"/>
    <property type="evidence" value="ECO:0007669"/>
    <property type="project" value="UniProtKB-KW"/>
</dbReference>
<keyword evidence="4" id="KW-0479">Metal-binding</keyword>
<evidence type="ECO:0000256" key="7">
    <source>
        <dbReference type="ARBA" id="ARBA00036696"/>
    </source>
</evidence>
<dbReference type="PANTHER" id="PTHR11647">
    <property type="entry name" value="HYDRANTOINASE/DIHYDROPYRIMIDINASE FAMILY MEMBER"/>
    <property type="match status" value="1"/>
</dbReference>
<keyword evidence="6" id="KW-0862">Zinc</keyword>
<evidence type="ECO:0000256" key="5">
    <source>
        <dbReference type="ARBA" id="ARBA00022801"/>
    </source>
</evidence>
<dbReference type="InterPro" id="IPR011778">
    <property type="entry name" value="Hydantoinase/dihydroPyrase"/>
</dbReference>
<name>A0AAV7Y8X8_9EUKA</name>
<comment type="catalytic activity">
    <reaction evidence="7">
        <text>5,6-dihydrouracil + H2O = 3-(carbamoylamino)propanoate + H(+)</text>
        <dbReference type="Rhea" id="RHEA:16121"/>
        <dbReference type="ChEBI" id="CHEBI:11892"/>
        <dbReference type="ChEBI" id="CHEBI:15377"/>
        <dbReference type="ChEBI" id="CHEBI:15378"/>
        <dbReference type="ChEBI" id="CHEBI:15901"/>
        <dbReference type="EC" id="3.5.2.2"/>
    </reaction>
</comment>
<comment type="PTM">
    <text evidence="9">Carbamylation allows a single lysine to coordinate two divalent metal cations.</text>
</comment>
<reference evidence="11" key="1">
    <citation type="submission" date="2022-08" db="EMBL/GenBank/DDBJ databases">
        <title>Novel sulphate-reducing endosymbionts in the free-living metamonad Anaeramoeba.</title>
        <authorList>
            <person name="Jerlstrom-Hultqvist J."/>
            <person name="Cepicka I."/>
            <person name="Gallot-Lavallee L."/>
            <person name="Salas-Leiva D."/>
            <person name="Curtis B.A."/>
            <person name="Zahonova K."/>
            <person name="Pipaliya S."/>
            <person name="Dacks J."/>
            <person name="Roger A.J."/>
        </authorList>
    </citation>
    <scope>NUCLEOTIDE SEQUENCE</scope>
    <source>
        <strain evidence="11">Busselton2</strain>
    </source>
</reference>
<sequence length="492" mass="54902">MSILLKNGTVVNSDRKFKADVYIKGGLIEEVGTDIVVEQNCTIVDCTGKFIVPGAIDPHVHLEMPFMGTFSKDGYESGSKMALVGGSTFYIDFIVPKKNGSLIEAYKEWSGRALGTSYCDFSFHCCVTEWNEKRHEEMETIVNEFGINSFKFFLAYKGALMVEDELLVKAFKRCKELGALCQVHAEHGDLVVAGQNEMIKKGIKGPEGHPQSRPDFFEGEATNRALQIARHVNVPLYVVHVSCKLAADSIERAQKEGQVCFGEALAGHLAKDDSGYYNEDFDTAAGFVMSPPFRPKFNQKALWSHLQNGVLSTTGTDHCTFTKKDKRMGINDFRKIPNGCGGMEDRPSVIWELGVNTGRISLSDFVSVTSTNSAKIFNIYPQKGVIAKGSDADIVIWDPEVKRTISHETHHSNIDFNVFEGMKINACPIMTISQGKIVVRTKVIDGVAVWDKPELNLEKTGRFVKRKSFGPIYDRIKKLDENLYPKKIEREN</sequence>
<evidence type="ECO:0000256" key="4">
    <source>
        <dbReference type="ARBA" id="ARBA00022723"/>
    </source>
</evidence>
<evidence type="ECO:0000313" key="12">
    <source>
        <dbReference type="Proteomes" id="UP001146793"/>
    </source>
</evidence>
<evidence type="ECO:0000256" key="6">
    <source>
        <dbReference type="ARBA" id="ARBA00022833"/>
    </source>
</evidence>